<name>A0ACD4D4B2_9HYPH</name>
<proteinExistence type="predicted"/>
<dbReference type="Proteomes" id="UP001061991">
    <property type="component" value="Chromosome"/>
</dbReference>
<accession>A0ACD4D4B2</accession>
<reference evidence="1" key="1">
    <citation type="submission" date="2022-09" db="EMBL/GenBank/DDBJ databases">
        <title>Interaction between co-microsymbionts with complementary sets of symbiotic genes in legume-rhizobium systems.</title>
        <authorList>
            <person name="Safronova V."/>
            <person name="Sazanova A."/>
            <person name="Afonin A."/>
            <person name="Chirak E."/>
        </authorList>
    </citation>
    <scope>NUCLEOTIDE SEQUENCE</scope>
    <source>
        <strain evidence="1">A18/3m</strain>
    </source>
</reference>
<evidence type="ECO:0000313" key="2">
    <source>
        <dbReference type="Proteomes" id="UP001061991"/>
    </source>
</evidence>
<dbReference type="EMBL" id="CP104973">
    <property type="protein sequence ID" value="UXN60728.1"/>
    <property type="molecule type" value="Genomic_DNA"/>
</dbReference>
<protein>
    <submittedName>
        <fullName evidence="1">Uncharacterized protein</fullName>
    </submittedName>
</protein>
<organism evidence="1 2">
    <name type="scientific">Phyllobacterium zundukense</name>
    <dbReference type="NCBI Taxonomy" id="1867719"/>
    <lineage>
        <taxon>Bacteria</taxon>
        <taxon>Pseudomonadati</taxon>
        <taxon>Pseudomonadota</taxon>
        <taxon>Alphaproteobacteria</taxon>
        <taxon>Hyphomicrobiales</taxon>
        <taxon>Phyllobacteriaceae</taxon>
        <taxon>Phyllobacterium</taxon>
    </lineage>
</organism>
<gene>
    <name evidence="1" type="ORF">N8E88_30345</name>
</gene>
<keyword evidence="2" id="KW-1185">Reference proteome</keyword>
<evidence type="ECO:0000313" key="1">
    <source>
        <dbReference type="EMBL" id="UXN60728.1"/>
    </source>
</evidence>
<sequence>MVWFDLEIAFMSGDSDTKARDNEVTKYIAAALDRLSTGSIIVGFVGPMATIMNDPTKTMTLDYHRWLAIGLVSGSWIAVSYCLHIYGKRALLKGIK</sequence>